<name>A0AAU9WXU2_9CNID</name>
<evidence type="ECO:0008006" key="4">
    <source>
        <dbReference type="Google" id="ProtNLM"/>
    </source>
</evidence>
<keyword evidence="1" id="KW-1133">Transmembrane helix</keyword>
<dbReference type="AlphaFoldDB" id="A0AAU9WXU2"/>
<accession>A0AAU9WXU2</accession>
<keyword evidence="3" id="KW-1185">Reference proteome</keyword>
<dbReference type="EMBL" id="CALNXJ010000024">
    <property type="protein sequence ID" value="CAH3129682.1"/>
    <property type="molecule type" value="Genomic_DNA"/>
</dbReference>
<feature type="transmembrane region" description="Helical" evidence="1">
    <location>
        <begin position="145"/>
        <end position="163"/>
    </location>
</feature>
<feature type="transmembrane region" description="Helical" evidence="1">
    <location>
        <begin position="108"/>
        <end position="125"/>
    </location>
</feature>
<gene>
    <name evidence="2" type="ORF">PMEA_00013633</name>
</gene>
<evidence type="ECO:0000313" key="2">
    <source>
        <dbReference type="EMBL" id="CAH3129682.1"/>
    </source>
</evidence>
<proteinExistence type="predicted"/>
<evidence type="ECO:0000256" key="1">
    <source>
        <dbReference type="SAM" id="Phobius"/>
    </source>
</evidence>
<comment type="caution">
    <text evidence="2">The sequence shown here is derived from an EMBL/GenBank/DDBJ whole genome shotgun (WGS) entry which is preliminary data.</text>
</comment>
<keyword evidence="1" id="KW-0812">Transmembrane</keyword>
<protein>
    <recommendedName>
        <fullName evidence="4">LAGLIDADG endonuclease</fullName>
    </recommendedName>
</protein>
<dbReference type="Proteomes" id="UP001159428">
    <property type="component" value="Unassembled WGS sequence"/>
</dbReference>
<sequence>MSGKRIVVNPSQTSTRLAGPTCVDFTSTERVISAAMPEGALKQALTLTLTLTQIISRATDYRFTLGSPQSSVTCNGEYRRHVPRYQTLGNDDKDAMLDFRQSEDKRNFYIYVTSILKAMGCYLLLNNTKNKLENVIFNNFSGNTGFLLWLASYCITCIFQQTVRAKYMSSLLTCEDTCEPAIQQIKISGISPLVQAISNIVTKKLKTDIVHYEMQFLSSTSNMDPKQIKHIMEKHRQKY</sequence>
<organism evidence="2 3">
    <name type="scientific">Pocillopora meandrina</name>
    <dbReference type="NCBI Taxonomy" id="46732"/>
    <lineage>
        <taxon>Eukaryota</taxon>
        <taxon>Metazoa</taxon>
        <taxon>Cnidaria</taxon>
        <taxon>Anthozoa</taxon>
        <taxon>Hexacorallia</taxon>
        <taxon>Scleractinia</taxon>
        <taxon>Astrocoeniina</taxon>
        <taxon>Pocilloporidae</taxon>
        <taxon>Pocillopora</taxon>
    </lineage>
</organism>
<keyword evidence="1" id="KW-0472">Membrane</keyword>
<evidence type="ECO:0000313" key="3">
    <source>
        <dbReference type="Proteomes" id="UP001159428"/>
    </source>
</evidence>
<reference evidence="2 3" key="1">
    <citation type="submission" date="2022-05" db="EMBL/GenBank/DDBJ databases">
        <authorList>
            <consortium name="Genoscope - CEA"/>
            <person name="William W."/>
        </authorList>
    </citation>
    <scope>NUCLEOTIDE SEQUENCE [LARGE SCALE GENOMIC DNA]</scope>
</reference>